<dbReference type="PANTHER" id="PTHR48040:SF13">
    <property type="entry name" value="ABC TRANSPORTER G FAMILY MEMBER 31"/>
    <property type="match status" value="1"/>
</dbReference>
<reference evidence="2" key="1">
    <citation type="submission" date="2019-09" db="EMBL/GenBank/DDBJ databases">
        <title>Draft genome information of white flower Hibiscus syriacus.</title>
        <authorList>
            <person name="Kim Y.-M."/>
        </authorList>
    </citation>
    <scope>NUCLEOTIDE SEQUENCE [LARGE SCALE GENOMIC DNA]</scope>
    <source>
        <strain evidence="2">YM2019G1</strain>
    </source>
</reference>
<accession>A0A6A3CLV9</accession>
<evidence type="ECO:0000313" key="2">
    <source>
        <dbReference type="EMBL" id="KAE8729836.1"/>
    </source>
</evidence>
<evidence type="ECO:0000313" key="3">
    <source>
        <dbReference type="Proteomes" id="UP000436088"/>
    </source>
</evidence>
<dbReference type="GO" id="GO:0016887">
    <property type="term" value="F:ATP hydrolysis activity"/>
    <property type="evidence" value="ECO:0007669"/>
    <property type="project" value="InterPro"/>
</dbReference>
<comment type="caution">
    <text evidence="2">The sequence shown here is derived from an EMBL/GenBank/DDBJ whole genome shotgun (WGS) entry which is preliminary data.</text>
</comment>
<keyword evidence="3" id="KW-1185">Reference proteome</keyword>
<dbReference type="Proteomes" id="UP000436088">
    <property type="component" value="Unassembled WGS sequence"/>
</dbReference>
<protein>
    <recommendedName>
        <fullName evidence="1">ABC transporter domain-containing protein</fullName>
    </recommendedName>
</protein>
<dbReference type="Pfam" id="PF00005">
    <property type="entry name" value="ABC_tran"/>
    <property type="match status" value="1"/>
</dbReference>
<dbReference type="InterPro" id="IPR003439">
    <property type="entry name" value="ABC_transporter-like_ATP-bd"/>
</dbReference>
<dbReference type="SUPFAM" id="SSF52540">
    <property type="entry name" value="P-loop containing nucleoside triphosphate hydrolases"/>
    <property type="match status" value="1"/>
</dbReference>
<gene>
    <name evidence="2" type="ORF">F3Y22_tig00003151pilonHSYRG00078</name>
</gene>
<sequence>MILPFQPLAMTFKNVNYFADMPKRSIQTGVFAALVGLIVAGKTTLLDVLSARKTGGYIEGDIKISGYPKEHKTFARISGFVEQNDIHSPQVTVEESLWFPYSLRLPKEMSKAQRSVSCITL</sequence>
<proteinExistence type="predicted"/>
<evidence type="ECO:0000259" key="1">
    <source>
        <dbReference type="Pfam" id="PF00005"/>
    </source>
</evidence>
<dbReference type="InterPro" id="IPR027417">
    <property type="entry name" value="P-loop_NTPase"/>
</dbReference>
<dbReference type="Gene3D" id="3.40.50.300">
    <property type="entry name" value="P-loop containing nucleotide triphosphate hydrolases"/>
    <property type="match status" value="1"/>
</dbReference>
<dbReference type="GO" id="GO:0005524">
    <property type="term" value="F:ATP binding"/>
    <property type="evidence" value="ECO:0007669"/>
    <property type="project" value="InterPro"/>
</dbReference>
<dbReference type="EMBL" id="VEPZ02000213">
    <property type="protein sequence ID" value="KAE8729836.1"/>
    <property type="molecule type" value="Genomic_DNA"/>
</dbReference>
<feature type="domain" description="ABC transporter" evidence="1">
    <location>
        <begin position="25"/>
        <end position="111"/>
    </location>
</feature>
<organism evidence="2 3">
    <name type="scientific">Hibiscus syriacus</name>
    <name type="common">Rose of Sharon</name>
    <dbReference type="NCBI Taxonomy" id="106335"/>
    <lineage>
        <taxon>Eukaryota</taxon>
        <taxon>Viridiplantae</taxon>
        <taxon>Streptophyta</taxon>
        <taxon>Embryophyta</taxon>
        <taxon>Tracheophyta</taxon>
        <taxon>Spermatophyta</taxon>
        <taxon>Magnoliopsida</taxon>
        <taxon>eudicotyledons</taxon>
        <taxon>Gunneridae</taxon>
        <taxon>Pentapetalae</taxon>
        <taxon>rosids</taxon>
        <taxon>malvids</taxon>
        <taxon>Malvales</taxon>
        <taxon>Malvaceae</taxon>
        <taxon>Malvoideae</taxon>
        <taxon>Hibiscus</taxon>
    </lineage>
</organism>
<name>A0A6A3CLV9_HIBSY</name>
<dbReference type="PANTHER" id="PTHR48040">
    <property type="entry name" value="PLEIOTROPIC DRUG RESISTANCE PROTEIN 1-LIKE ISOFORM X1"/>
    <property type="match status" value="1"/>
</dbReference>
<dbReference type="AlphaFoldDB" id="A0A6A3CLV9"/>